<protein>
    <submittedName>
        <fullName evidence="6">DNA-directed RNA polymerase I subunit RPA49</fullName>
    </submittedName>
</protein>
<comment type="caution">
    <text evidence="6">The sequence shown here is derived from an EMBL/GenBank/DDBJ whole genome shotgun (WGS) entry which is preliminary data.</text>
</comment>
<dbReference type="Pfam" id="PF06870">
    <property type="entry name" value="RNA_pol_I_A49"/>
    <property type="match status" value="1"/>
</dbReference>
<reference evidence="6" key="1">
    <citation type="submission" date="2021-11" db="EMBL/GenBank/DDBJ databases">
        <authorList>
            <person name="Herlambang A."/>
            <person name="Guo Y."/>
            <person name="Takashima Y."/>
            <person name="Nishizawa T."/>
        </authorList>
    </citation>
    <scope>NUCLEOTIDE SEQUENCE</scope>
    <source>
        <strain evidence="6">E1425</strain>
    </source>
</reference>
<dbReference type="GO" id="GO:0000428">
    <property type="term" value="C:DNA-directed RNA polymerase complex"/>
    <property type="evidence" value="ECO:0007669"/>
    <property type="project" value="UniProtKB-KW"/>
</dbReference>
<sequence>MSSSKRKSKEDGPKVGLEYARSDVDAGIEGPFLAVFPGITPPKNTPFNVYKPDAEDGKTKKKRRIIEADTGKVEFVGQNFGEGANQGFCRYVIAIRDKETDKVTFKDAPVIAVNRTIKSLKNAKTHSSSVDQFFAAKNSLGEAFGTKKIKQQIKSVERNAVNVSTLDSVAGILHDSIAAKTTALPSKAEIKAKADEDRPIPPYDLNATKVEDIYKLDTLITPAEYQVIPFKTLLDKGTKPLEVLPFSGSTYINDALVAALSISKKDRHRIRLLMYINFLMAFSTIPDKRLDDTETVNRIMGEVPSLILENFYERFTERPEGSEKKKHTFTPKSKDKLLCWIFAIALTLENFNMDSSAMTKDLSLKQTKVNELFKAMGCKINELTATQKAQLDISDDKAKTMKRAILTVPLTFPLPKRGPKAK</sequence>
<keyword evidence="7" id="KW-1185">Reference proteome</keyword>
<keyword evidence="3 6" id="KW-0240">DNA-directed RNA polymerase</keyword>
<organism evidence="6 7">
    <name type="scientific">Entomortierella parvispora</name>
    <dbReference type="NCBI Taxonomy" id="205924"/>
    <lineage>
        <taxon>Eukaryota</taxon>
        <taxon>Fungi</taxon>
        <taxon>Fungi incertae sedis</taxon>
        <taxon>Mucoromycota</taxon>
        <taxon>Mortierellomycotina</taxon>
        <taxon>Mortierellomycetes</taxon>
        <taxon>Mortierellales</taxon>
        <taxon>Mortierellaceae</taxon>
        <taxon>Entomortierella</taxon>
    </lineage>
</organism>
<evidence type="ECO:0000256" key="1">
    <source>
        <dbReference type="ARBA" id="ARBA00004604"/>
    </source>
</evidence>
<dbReference type="InterPro" id="IPR009668">
    <property type="entry name" value="RNA_pol-assoc_fac_A49-like"/>
</dbReference>
<evidence type="ECO:0000256" key="5">
    <source>
        <dbReference type="ARBA" id="ARBA00023242"/>
    </source>
</evidence>
<dbReference type="OrthoDB" id="532500at2759"/>
<accession>A0A9P3H0S8</accession>
<dbReference type="AlphaFoldDB" id="A0A9P3H0S8"/>
<evidence type="ECO:0000256" key="3">
    <source>
        <dbReference type="ARBA" id="ARBA00022478"/>
    </source>
</evidence>
<dbReference type="GO" id="GO:0005730">
    <property type="term" value="C:nucleolus"/>
    <property type="evidence" value="ECO:0007669"/>
    <property type="project" value="UniProtKB-SubCell"/>
</dbReference>
<dbReference type="Proteomes" id="UP000827284">
    <property type="component" value="Unassembled WGS sequence"/>
</dbReference>
<evidence type="ECO:0000313" key="6">
    <source>
        <dbReference type="EMBL" id="GJJ67947.1"/>
    </source>
</evidence>
<reference evidence="6" key="2">
    <citation type="journal article" date="2022" name="Microbiol. Resour. Announc.">
        <title>Whole-Genome Sequence of Entomortierella parvispora E1425, a Mucoromycotan Fungus Associated with Burkholderiaceae-Related Endosymbiotic Bacteria.</title>
        <authorList>
            <person name="Herlambang A."/>
            <person name="Guo Y."/>
            <person name="Takashima Y."/>
            <person name="Narisawa K."/>
            <person name="Ohta H."/>
            <person name="Nishizawa T."/>
        </authorList>
    </citation>
    <scope>NUCLEOTIDE SEQUENCE</scope>
    <source>
        <strain evidence="6">E1425</strain>
    </source>
</reference>
<proteinExistence type="inferred from homology"/>
<dbReference type="PANTHER" id="PTHR14440">
    <property type="entry name" value="DNA-DIRECTED RNA POLYMERASE I SUBUNIT RPA49"/>
    <property type="match status" value="1"/>
</dbReference>
<dbReference type="EMBL" id="BQFW01000001">
    <property type="protein sequence ID" value="GJJ67947.1"/>
    <property type="molecule type" value="Genomic_DNA"/>
</dbReference>
<dbReference type="GO" id="GO:0006351">
    <property type="term" value="P:DNA-templated transcription"/>
    <property type="evidence" value="ECO:0007669"/>
    <property type="project" value="InterPro"/>
</dbReference>
<name>A0A9P3H0S8_9FUNG</name>
<comment type="similarity">
    <text evidence="2">Belongs to the eukaryotic RPA49/POLR1E RNA polymerase subunit family.</text>
</comment>
<keyword evidence="4" id="KW-0804">Transcription</keyword>
<evidence type="ECO:0000313" key="7">
    <source>
        <dbReference type="Proteomes" id="UP000827284"/>
    </source>
</evidence>
<keyword evidence="5" id="KW-0539">Nucleus</keyword>
<comment type="subcellular location">
    <subcellularLocation>
        <location evidence="1">Nucleus</location>
        <location evidence="1">Nucleolus</location>
    </subcellularLocation>
</comment>
<evidence type="ECO:0000256" key="2">
    <source>
        <dbReference type="ARBA" id="ARBA00009430"/>
    </source>
</evidence>
<gene>
    <name evidence="6" type="ORF">EMPS_00293</name>
</gene>
<dbReference type="GO" id="GO:0003677">
    <property type="term" value="F:DNA binding"/>
    <property type="evidence" value="ECO:0007669"/>
    <property type="project" value="InterPro"/>
</dbReference>
<evidence type="ECO:0000256" key="4">
    <source>
        <dbReference type="ARBA" id="ARBA00023163"/>
    </source>
</evidence>